<dbReference type="SFLD" id="SFLDF00311">
    <property type="entry name" value="heme_degradation_proteins_(Hut"/>
    <property type="match status" value="1"/>
</dbReference>
<dbReference type="GO" id="GO:0046872">
    <property type="term" value="F:metal ion binding"/>
    <property type="evidence" value="ECO:0007669"/>
    <property type="project" value="UniProtKB-KW"/>
</dbReference>
<dbReference type="PANTHER" id="PTHR13932">
    <property type="entry name" value="COPROPORPHYRINIGEN III OXIDASE"/>
    <property type="match status" value="1"/>
</dbReference>
<dbReference type="InterPro" id="IPR013785">
    <property type="entry name" value="Aldolase_TIM"/>
</dbReference>
<dbReference type="CDD" id="cd01335">
    <property type="entry name" value="Radical_SAM"/>
    <property type="match status" value="1"/>
</dbReference>
<dbReference type="GO" id="GO:0005737">
    <property type="term" value="C:cytoplasm"/>
    <property type="evidence" value="ECO:0007669"/>
    <property type="project" value="TreeGrafter"/>
</dbReference>
<keyword evidence="5" id="KW-0411">Iron-sulfur</keyword>
<dbReference type="PANTHER" id="PTHR13932:SF9">
    <property type="entry name" value="COPROPORPHYRINOGEN III OXIDASE"/>
    <property type="match status" value="1"/>
</dbReference>
<protein>
    <submittedName>
        <fullName evidence="7">Coproporphyrinogen III oxidase</fullName>
    </submittedName>
</protein>
<dbReference type="InterPro" id="IPR006638">
    <property type="entry name" value="Elp3/MiaA/NifB-like_rSAM"/>
</dbReference>
<dbReference type="SMART" id="SM00729">
    <property type="entry name" value="Elp3"/>
    <property type="match status" value="1"/>
</dbReference>
<evidence type="ECO:0000256" key="3">
    <source>
        <dbReference type="ARBA" id="ARBA00022723"/>
    </source>
</evidence>
<comment type="cofactor">
    <cofactor evidence="1">
        <name>[4Fe-4S] cluster</name>
        <dbReference type="ChEBI" id="CHEBI:49883"/>
    </cofactor>
</comment>
<organism evidence="7 8">
    <name type="scientific">Neisseria elongata subsp. glycolytica ATCC 29315</name>
    <dbReference type="NCBI Taxonomy" id="546263"/>
    <lineage>
        <taxon>Bacteria</taxon>
        <taxon>Pseudomonadati</taxon>
        <taxon>Pseudomonadota</taxon>
        <taxon>Betaproteobacteria</taxon>
        <taxon>Neisseriales</taxon>
        <taxon>Neisseriaceae</taxon>
        <taxon>Neisseria</taxon>
    </lineage>
</organism>
<dbReference type="EMBL" id="CP007726">
    <property type="protein sequence ID" value="AJE18847.1"/>
    <property type="molecule type" value="Genomic_DNA"/>
</dbReference>
<proteinExistence type="predicted"/>
<dbReference type="Pfam" id="PF06228">
    <property type="entry name" value="ChuX_HutX"/>
    <property type="match status" value="1"/>
</dbReference>
<dbReference type="HOGENOM" id="CLU_027579_4_0_4"/>
<evidence type="ECO:0000256" key="2">
    <source>
        <dbReference type="ARBA" id="ARBA00022691"/>
    </source>
</evidence>
<dbReference type="SFLD" id="SFLDG01082">
    <property type="entry name" value="B12-binding_domain_containing"/>
    <property type="match status" value="1"/>
</dbReference>
<evidence type="ECO:0000259" key="6">
    <source>
        <dbReference type="PROSITE" id="PS51918"/>
    </source>
</evidence>
<dbReference type="InterPro" id="IPR010413">
    <property type="entry name" value="HutX-like"/>
</dbReference>
<reference evidence="7 8" key="2">
    <citation type="journal article" date="2015" name="PLoS Genet.">
        <title>Common Cell Shape Evolution of Two Nasopharyngeal Pathogens.</title>
        <authorList>
            <person name="Veyrier F.J."/>
            <person name="Biais N."/>
            <person name="Morales P."/>
            <person name="Belkacem N."/>
            <person name="Guilhen C."/>
            <person name="Ranjeva S."/>
            <person name="Sismeiro O."/>
            <person name="Pehau-Arnaudet G."/>
            <person name="Rocha E.P."/>
            <person name="Werts C."/>
            <person name="Taha M.K."/>
            <person name="Boneca I.G."/>
        </authorList>
    </citation>
    <scope>NUCLEOTIDE SEQUENCE [LARGE SCALE GENOMIC DNA]</scope>
    <source>
        <strain evidence="7 8">ATCC 29315</strain>
    </source>
</reference>
<dbReference type="RefSeq" id="WP_040666438.1">
    <property type="nucleotide sequence ID" value="NZ_CP007726.1"/>
</dbReference>
<dbReference type="SFLD" id="SFLDS00029">
    <property type="entry name" value="Radical_SAM"/>
    <property type="match status" value="1"/>
</dbReference>
<dbReference type="SUPFAM" id="SSF102114">
    <property type="entry name" value="Radical SAM enzymes"/>
    <property type="match status" value="1"/>
</dbReference>
<keyword evidence="4" id="KW-0408">Iron</keyword>
<dbReference type="InterPro" id="IPR058240">
    <property type="entry name" value="rSAM_sf"/>
</dbReference>
<dbReference type="InterPro" id="IPR053733">
    <property type="entry name" value="Heme_Transport_Util_sf"/>
</dbReference>
<keyword evidence="3" id="KW-0479">Metal-binding</keyword>
<dbReference type="NCBIfam" id="TIGR04108">
    <property type="entry name" value="HutX"/>
    <property type="match status" value="1"/>
</dbReference>
<dbReference type="Proteomes" id="UP000031392">
    <property type="component" value="Chromosome"/>
</dbReference>
<dbReference type="Gene3D" id="3.40.1570.10">
    <property type="entry name" value="HemS/ChuS/ChuX like domains"/>
    <property type="match status" value="1"/>
</dbReference>
<keyword evidence="8" id="KW-1185">Reference proteome</keyword>
<dbReference type="KEGG" id="nel:NELON_08055"/>
<dbReference type="InterPro" id="IPR007197">
    <property type="entry name" value="rSAM"/>
</dbReference>
<dbReference type="InterPro" id="IPR026332">
    <property type="entry name" value="HutW"/>
</dbReference>
<dbReference type="InterPro" id="IPR034505">
    <property type="entry name" value="Coproporphyrinogen-III_oxidase"/>
</dbReference>
<dbReference type="SUPFAM" id="SSF144064">
    <property type="entry name" value="Heme iron utilization protein-like"/>
    <property type="match status" value="1"/>
</dbReference>
<gene>
    <name evidence="7" type="ORF">NELON_08055</name>
</gene>
<evidence type="ECO:0000256" key="5">
    <source>
        <dbReference type="ARBA" id="ARBA00023014"/>
    </source>
</evidence>
<dbReference type="SFLD" id="SFLDG01065">
    <property type="entry name" value="anaerobic_coproporphyrinogen-I"/>
    <property type="match status" value="1"/>
</dbReference>
<dbReference type="PATRIC" id="fig|546263.7.peg.1722"/>
<dbReference type="Gene3D" id="3.20.20.70">
    <property type="entry name" value="Aldolase class I"/>
    <property type="match status" value="1"/>
</dbReference>
<evidence type="ECO:0000313" key="7">
    <source>
        <dbReference type="EMBL" id="AJE18847.1"/>
    </source>
</evidence>
<evidence type="ECO:0000313" key="8">
    <source>
        <dbReference type="Proteomes" id="UP000031392"/>
    </source>
</evidence>
<dbReference type="CDD" id="cd16829">
    <property type="entry name" value="ChuX_HutX-like"/>
    <property type="match status" value="1"/>
</dbReference>
<dbReference type="GO" id="GO:0051539">
    <property type="term" value="F:4 iron, 4 sulfur cluster binding"/>
    <property type="evidence" value="ECO:0007669"/>
    <property type="project" value="TreeGrafter"/>
</dbReference>
<accession>A0A0B5CIK7</accession>
<reference evidence="8" key="1">
    <citation type="submission" date="2014-05" db="EMBL/GenBank/DDBJ databases">
        <title>Complete Genome sequence of Neisseria elongata subsp. glycolytica.</title>
        <authorList>
            <person name="Veyrier F.J."/>
            <person name="Taha M.-K."/>
        </authorList>
    </citation>
    <scope>NUCLEOTIDE SEQUENCE [LARGE SCALE GENOMIC DNA]</scope>
    <source>
        <strain evidence="8">ATCC 29315</strain>
    </source>
</reference>
<dbReference type="AlphaFoldDB" id="A0A0B5CIK7"/>
<dbReference type="GO" id="GO:0003824">
    <property type="term" value="F:catalytic activity"/>
    <property type="evidence" value="ECO:0007669"/>
    <property type="project" value="InterPro"/>
</dbReference>
<feature type="domain" description="Radical SAM core" evidence="6">
    <location>
        <begin position="47"/>
        <end position="284"/>
    </location>
</feature>
<dbReference type="PROSITE" id="PS51918">
    <property type="entry name" value="RADICAL_SAM"/>
    <property type="match status" value="1"/>
</dbReference>
<dbReference type="Pfam" id="PF04055">
    <property type="entry name" value="Radical_SAM"/>
    <property type="match status" value="1"/>
</dbReference>
<dbReference type="NCBIfam" id="TIGR04107">
    <property type="entry name" value="rSAM_HutW"/>
    <property type="match status" value="1"/>
</dbReference>
<sequence>MKREIKISNGQAVPDAFPERQALMPVWGGIDVPSDEWQRLWREQAQTVLQEDALAYLHIPFCANHCVFCGFYRNAWKDDYSRAYTDKIITELAQEAEIRQGNGKIRAVYFGGGTPTALLTDDLVRLIKACYRYLPLADNCEFTLEGRMSHFDMAKAQACIDAGVNRISIGVQTFDTAIRRRLGRKHSGEEAAAYLEKLGRLDAVVVADLIFGLPGQDDEVWRNDLRIAAALPLSGLDTYAFNCYPFLPINRMIEKGAFPPPAGFDTQSLQYAYTVEYLAQQGWRQISNNHFAYPERGERNLYNRLVKSNMACLAFGSGAGGNGGGYSYQVQSDLDSYLATPAGQKNIAYMSRHSDNKYLLGRLQHDIETGTIDSRLFAGQPRAQALLAQWAELGLTGKPDSDGLIHLNTSGRYWSPTLTRKLMLALPANEEKEQSMPNPLSAEQQTVLRNSLAENPGQILEMLAGRFQCSFEEVINCLPAGTVKKTDGGRFVEIMQAVAKWDEAVTFIAHTPDVIAEVTGKLPGGSVGRGFYNFKEAEPGGIHGHIYYENCTAVYLVERPFMGKDTVSLNFINRSGGAMFKIYVGRDENGELRQNQIEAMRALFAEGKGA</sequence>
<evidence type="ECO:0000256" key="4">
    <source>
        <dbReference type="ARBA" id="ARBA00023004"/>
    </source>
</evidence>
<keyword evidence="2" id="KW-0949">S-adenosyl-L-methionine</keyword>
<dbReference type="GO" id="GO:0006779">
    <property type="term" value="P:porphyrin-containing compound biosynthetic process"/>
    <property type="evidence" value="ECO:0007669"/>
    <property type="project" value="TreeGrafter"/>
</dbReference>
<name>A0A0B5CIK7_NEIEG</name>
<evidence type="ECO:0000256" key="1">
    <source>
        <dbReference type="ARBA" id="ARBA00001966"/>
    </source>
</evidence>